<dbReference type="Proteomes" id="UP000822331">
    <property type="component" value="Unassembled WGS sequence"/>
</dbReference>
<feature type="region of interest" description="Disordered" evidence="4">
    <location>
        <begin position="1"/>
        <end position="27"/>
    </location>
</feature>
<evidence type="ECO:0000256" key="1">
    <source>
        <dbReference type="ARBA" id="ARBA00007177"/>
    </source>
</evidence>
<keyword evidence="8" id="KW-1185">Reference proteome</keyword>
<evidence type="ECO:0000313" key="8">
    <source>
        <dbReference type="Proteomes" id="UP000822331"/>
    </source>
</evidence>
<keyword evidence="3" id="KW-0996">Nickel insertion</keyword>
<comment type="function">
    <text evidence="3">Required for maturation of urease via the functional incorporation of the urease nickel metallocenter.</text>
</comment>
<comment type="similarity">
    <text evidence="1 3">Belongs to the UreD family.</text>
</comment>
<organism evidence="6 7">
    <name type="scientific">Agrobacterium rubi</name>
    <dbReference type="NCBI Taxonomy" id="28099"/>
    <lineage>
        <taxon>Bacteria</taxon>
        <taxon>Pseudomonadati</taxon>
        <taxon>Pseudomonadota</taxon>
        <taxon>Alphaproteobacteria</taxon>
        <taxon>Hyphomicrobiales</taxon>
        <taxon>Rhizobiaceae</taxon>
        <taxon>Rhizobium/Agrobacterium group</taxon>
        <taxon>Agrobacterium</taxon>
    </lineage>
</organism>
<dbReference type="PANTHER" id="PTHR33643:SF1">
    <property type="entry name" value="UREASE ACCESSORY PROTEIN D"/>
    <property type="match status" value="1"/>
</dbReference>
<dbReference type="KEGG" id="arui:G6M88_04455"/>
<proteinExistence type="inferred from homology"/>
<dbReference type="GO" id="GO:0005737">
    <property type="term" value="C:cytoplasm"/>
    <property type="evidence" value="ECO:0007669"/>
    <property type="project" value="UniProtKB-SubCell"/>
</dbReference>
<dbReference type="Pfam" id="PF01774">
    <property type="entry name" value="UreD"/>
    <property type="match status" value="1"/>
</dbReference>
<dbReference type="InterPro" id="IPR002669">
    <property type="entry name" value="UreD"/>
</dbReference>
<reference evidence="5 8" key="1">
    <citation type="journal article" date="2020" name="Science">
        <title>Unexpected conservation and global transmission of agrobacterial virulence plasmids.</title>
        <authorList>
            <person name="Weisberg A.J."/>
            <person name="Davis E.W. 2nd"/>
            <person name="Tabima J."/>
            <person name="Belcher M.S."/>
            <person name="Miller M."/>
            <person name="Kuo C.H."/>
            <person name="Loper J.E."/>
            <person name="Grunwald N.J."/>
            <person name="Putnam M.L."/>
            <person name="Chang J.H."/>
        </authorList>
    </citation>
    <scope>NUCLEOTIDE SEQUENCE [LARGE SCALE GENOMIC DNA]</scope>
    <source>
        <strain evidence="5 8">A19/93</strain>
    </source>
</reference>
<reference evidence="6" key="2">
    <citation type="submission" date="2020-02" db="EMBL/GenBank/DDBJ databases">
        <title>Unexpected conservation and global transmission of agrobacterial virulence plasmids.</title>
        <authorList>
            <person name="Weisberg A.J."/>
            <person name="Davis E.W. II"/>
            <person name="Tabima J.R."/>
            <person name="Belcher M.S."/>
            <person name="Miller M."/>
            <person name="Kuo C.-H."/>
            <person name="Loper J.E."/>
            <person name="Grunwald N.J."/>
            <person name="Putnam M.L."/>
            <person name="Chang J.H."/>
        </authorList>
    </citation>
    <scope>NUCLEOTIDE SEQUENCE</scope>
    <source>
        <strain evidence="6">W2/73</strain>
    </source>
</reference>
<protein>
    <recommendedName>
        <fullName evidence="3">Urease accessory protein UreD</fullName>
    </recommendedName>
</protein>
<keyword evidence="3" id="KW-0963">Cytoplasm</keyword>
<dbReference type="Proteomes" id="UP000663912">
    <property type="component" value="Chromosome 1"/>
</dbReference>
<dbReference type="EMBL" id="CP049206">
    <property type="protein sequence ID" value="QTG01543.1"/>
    <property type="molecule type" value="Genomic_DNA"/>
</dbReference>
<evidence type="ECO:0000256" key="3">
    <source>
        <dbReference type="HAMAP-Rule" id="MF_01384"/>
    </source>
</evidence>
<evidence type="ECO:0000313" key="6">
    <source>
        <dbReference type="EMBL" id="QTG01543.1"/>
    </source>
</evidence>
<evidence type="ECO:0000313" key="7">
    <source>
        <dbReference type="Proteomes" id="UP000663912"/>
    </source>
</evidence>
<evidence type="ECO:0000313" key="5">
    <source>
        <dbReference type="EMBL" id="NTF37277.1"/>
    </source>
</evidence>
<keyword evidence="2 3" id="KW-0143">Chaperone</keyword>
<sequence>MRQSFGDDVQPDEQITPQHRPQRARGRGRIVTKALNGRSRLDELFQEGCAKIRLPDTFSNEMEAILINSSGGLTGGDEMEWQAVARAGTSLVVTTQACEKVYKAASGTTTVTARVTAGPDARLHWLPQETILFDRASLTRRLEADIDASAEFIAVEAVLLGRQAMGEAMVEGLFRDRWRIRHGGKLVHAEDIRLDGKIAELTSAAPVLSGQVAFATLLYIGPLAEAFLPKIRAIAGFSGGASEWQGKLVVRLSAPDGFSLRKMLFPIISLLRNGAPVPKVWNL</sequence>
<gene>
    <name evidence="3" type="primary">ureD</name>
    <name evidence="5" type="ORF">G6L72_11235</name>
    <name evidence="6" type="ORF">G6M88_04455</name>
</gene>
<dbReference type="GO" id="GO:0016151">
    <property type="term" value="F:nickel cation binding"/>
    <property type="evidence" value="ECO:0007669"/>
    <property type="project" value="UniProtKB-UniRule"/>
</dbReference>
<comment type="subcellular location">
    <subcellularLocation>
        <location evidence="3">Cytoplasm</location>
    </subcellularLocation>
</comment>
<name>A0AAE7R764_9HYPH</name>
<comment type="subunit">
    <text evidence="3">UreD, UreF and UreG form a complex that acts as a GTP-hydrolysis-dependent molecular chaperone, activating the urease apoprotein by helping to assemble the nickel containing metallocenter of UreC. The UreE protein probably delivers the nickel.</text>
</comment>
<accession>A0AAE7R764</accession>
<evidence type="ECO:0000256" key="2">
    <source>
        <dbReference type="ARBA" id="ARBA00023186"/>
    </source>
</evidence>
<dbReference type="PANTHER" id="PTHR33643">
    <property type="entry name" value="UREASE ACCESSORY PROTEIN D"/>
    <property type="match status" value="1"/>
</dbReference>
<dbReference type="AlphaFoldDB" id="A0AAE7R764"/>
<evidence type="ECO:0000256" key="4">
    <source>
        <dbReference type="SAM" id="MobiDB-lite"/>
    </source>
</evidence>
<dbReference type="HAMAP" id="MF_01384">
    <property type="entry name" value="UreD"/>
    <property type="match status" value="1"/>
</dbReference>
<dbReference type="EMBL" id="JAAMCP010000005">
    <property type="protein sequence ID" value="NTF37277.1"/>
    <property type="molecule type" value="Genomic_DNA"/>
</dbReference>